<dbReference type="Gene3D" id="2.40.50.180">
    <property type="entry name" value="CheA-289, Domain 4"/>
    <property type="match status" value="1"/>
</dbReference>
<keyword evidence="6" id="KW-1185">Reference proteome</keyword>
<sequence length="226" mass="24387">MSVPESSSRIQNLDTCWNRIGVRGDGSCVELEQHSHCRNCPVYSASAVKLLDVGLPADHLDHWGRHFAEALPERTTNSRSFMLFRIGPEWLALPTAVCREVTSGRAVHSLPHRRSGVVRGLINLHGALVVCVSLEAVLGLQPSGSRKSGSAGRMLVIGAAGQASLALAVDEVHGLHRCRSEDLVPAPATVSKATSAHVSAVLPWRERSVGCVDELRLWQTLDRSLA</sequence>
<name>A0AAF0I2S7_9BACT</name>
<accession>A0AAF0I2S7</accession>
<dbReference type="GO" id="GO:0007165">
    <property type="term" value="P:signal transduction"/>
    <property type="evidence" value="ECO:0007669"/>
    <property type="project" value="InterPro"/>
</dbReference>
<dbReference type="InterPro" id="IPR036061">
    <property type="entry name" value="CheW-like_dom_sf"/>
</dbReference>
<organism evidence="5 6">
    <name type="scientific">Synoicihabitans lomoniglobus</name>
    <dbReference type="NCBI Taxonomy" id="2909285"/>
    <lineage>
        <taxon>Bacteria</taxon>
        <taxon>Pseudomonadati</taxon>
        <taxon>Verrucomicrobiota</taxon>
        <taxon>Opitutia</taxon>
        <taxon>Opitutales</taxon>
        <taxon>Opitutaceae</taxon>
        <taxon>Synoicihabitans</taxon>
    </lineage>
</organism>
<evidence type="ECO:0000259" key="4">
    <source>
        <dbReference type="PROSITE" id="PS50851"/>
    </source>
</evidence>
<dbReference type="GO" id="GO:0006935">
    <property type="term" value="P:chemotaxis"/>
    <property type="evidence" value="ECO:0007669"/>
    <property type="project" value="InterPro"/>
</dbReference>
<dbReference type="GO" id="GO:0005829">
    <property type="term" value="C:cytosol"/>
    <property type="evidence" value="ECO:0007669"/>
    <property type="project" value="TreeGrafter"/>
</dbReference>
<evidence type="ECO:0000256" key="2">
    <source>
        <dbReference type="ARBA" id="ARBA00021483"/>
    </source>
</evidence>
<dbReference type="PROSITE" id="PS50851">
    <property type="entry name" value="CHEW"/>
    <property type="match status" value="1"/>
</dbReference>
<dbReference type="Gene3D" id="2.30.30.40">
    <property type="entry name" value="SH3 Domains"/>
    <property type="match status" value="1"/>
</dbReference>
<comment type="subcellular location">
    <subcellularLocation>
        <location evidence="1">Cytoplasm</location>
    </subcellularLocation>
</comment>
<keyword evidence="3" id="KW-0963">Cytoplasm</keyword>
<feature type="domain" description="CheW-like" evidence="4">
    <location>
        <begin position="78"/>
        <end position="223"/>
    </location>
</feature>
<dbReference type="EMBL" id="CP119075">
    <property type="protein sequence ID" value="WED66702.1"/>
    <property type="molecule type" value="Genomic_DNA"/>
</dbReference>
<protein>
    <recommendedName>
        <fullName evidence="2">Chemotaxis protein CheW</fullName>
    </recommendedName>
</protein>
<dbReference type="PANTHER" id="PTHR22617">
    <property type="entry name" value="CHEMOTAXIS SENSOR HISTIDINE KINASE-RELATED"/>
    <property type="match status" value="1"/>
</dbReference>
<evidence type="ECO:0000313" key="5">
    <source>
        <dbReference type="EMBL" id="WED66702.1"/>
    </source>
</evidence>
<dbReference type="SMART" id="SM00260">
    <property type="entry name" value="CheW"/>
    <property type="match status" value="1"/>
</dbReference>
<evidence type="ECO:0000256" key="3">
    <source>
        <dbReference type="ARBA" id="ARBA00022490"/>
    </source>
</evidence>
<dbReference type="RefSeq" id="WP_330928864.1">
    <property type="nucleotide sequence ID" value="NZ_CP119075.1"/>
</dbReference>
<dbReference type="PANTHER" id="PTHR22617:SF45">
    <property type="entry name" value="CHEMOTAXIS PROTEIN CHEW"/>
    <property type="match status" value="1"/>
</dbReference>
<reference evidence="5" key="1">
    <citation type="submission" date="2023-03" db="EMBL/GenBank/DDBJ databases">
        <title>Lomoglobus Profundus gen. nov., sp. nov., a novel member of the phylum Verrucomicrobia, isolated from deep-marine sediment of South China Sea.</title>
        <authorList>
            <person name="Ahmad T."/>
            <person name="Ishaq S.E."/>
            <person name="Wang F."/>
        </authorList>
    </citation>
    <scope>NUCLEOTIDE SEQUENCE</scope>
    <source>
        <strain evidence="5">LMO-M01</strain>
    </source>
</reference>
<dbReference type="Pfam" id="PF01584">
    <property type="entry name" value="CheW"/>
    <property type="match status" value="1"/>
</dbReference>
<dbReference type="SUPFAM" id="SSF50341">
    <property type="entry name" value="CheW-like"/>
    <property type="match status" value="1"/>
</dbReference>
<evidence type="ECO:0000256" key="1">
    <source>
        <dbReference type="ARBA" id="ARBA00004496"/>
    </source>
</evidence>
<dbReference type="Proteomes" id="UP001218638">
    <property type="component" value="Chromosome"/>
</dbReference>
<dbReference type="InterPro" id="IPR002545">
    <property type="entry name" value="CheW-lke_dom"/>
</dbReference>
<proteinExistence type="predicted"/>
<gene>
    <name evidence="5" type="ORF">PXH66_07545</name>
</gene>
<evidence type="ECO:0000313" key="6">
    <source>
        <dbReference type="Proteomes" id="UP001218638"/>
    </source>
</evidence>
<dbReference type="AlphaFoldDB" id="A0AAF0I2S7"/>
<dbReference type="InterPro" id="IPR039315">
    <property type="entry name" value="CheW"/>
</dbReference>
<dbReference type="KEGG" id="slom:PXH66_07545"/>